<evidence type="ECO:0000313" key="3">
    <source>
        <dbReference type="EMBL" id="MBB5022729.1"/>
    </source>
</evidence>
<feature type="region of interest" description="Disordered" evidence="1">
    <location>
        <begin position="695"/>
        <end position="715"/>
    </location>
</feature>
<evidence type="ECO:0000259" key="2">
    <source>
        <dbReference type="Pfam" id="PF00669"/>
    </source>
</evidence>
<dbReference type="InterPro" id="IPR001029">
    <property type="entry name" value="Flagellin_N"/>
</dbReference>
<dbReference type="GO" id="GO:0071973">
    <property type="term" value="P:bacterial-type flagellum-dependent cell motility"/>
    <property type="evidence" value="ECO:0007669"/>
    <property type="project" value="InterPro"/>
</dbReference>
<organism evidence="3 4">
    <name type="scientific">Desulfurispira natronophila</name>
    <dbReference type="NCBI Taxonomy" id="682562"/>
    <lineage>
        <taxon>Bacteria</taxon>
        <taxon>Pseudomonadati</taxon>
        <taxon>Chrysiogenota</taxon>
        <taxon>Chrysiogenia</taxon>
        <taxon>Chrysiogenales</taxon>
        <taxon>Chrysiogenaceae</taxon>
        <taxon>Desulfurispira</taxon>
    </lineage>
</organism>
<dbReference type="EMBL" id="JACHID010000015">
    <property type="protein sequence ID" value="MBB5022729.1"/>
    <property type="molecule type" value="Genomic_DNA"/>
</dbReference>
<accession>A0A7W7Y625</accession>
<dbReference type="Gene3D" id="1.20.1330.10">
    <property type="entry name" value="f41 fragment of flagellin, N-terminal domain"/>
    <property type="match status" value="1"/>
</dbReference>
<feature type="domain" description="Flagellin N-terminal" evidence="2">
    <location>
        <begin position="5"/>
        <end position="130"/>
    </location>
</feature>
<keyword evidence="4" id="KW-1185">Reference proteome</keyword>
<keyword evidence="3" id="KW-0969">Cilium</keyword>
<evidence type="ECO:0000313" key="4">
    <source>
        <dbReference type="Proteomes" id="UP000528322"/>
    </source>
</evidence>
<dbReference type="Pfam" id="PF00669">
    <property type="entry name" value="Flagellin_N"/>
    <property type="match status" value="1"/>
</dbReference>
<proteinExistence type="predicted"/>
<reference evidence="3 4" key="1">
    <citation type="submission" date="2020-08" db="EMBL/GenBank/DDBJ databases">
        <title>Genomic Encyclopedia of Type Strains, Phase IV (KMG-IV): sequencing the most valuable type-strain genomes for metagenomic binning, comparative biology and taxonomic classification.</title>
        <authorList>
            <person name="Goeker M."/>
        </authorList>
    </citation>
    <scope>NUCLEOTIDE SEQUENCE [LARGE SCALE GENOMIC DNA]</scope>
    <source>
        <strain evidence="3 4">DSM 22071</strain>
    </source>
</reference>
<dbReference type="PANTHER" id="PTHR42792">
    <property type="entry name" value="FLAGELLIN"/>
    <property type="match status" value="1"/>
</dbReference>
<dbReference type="RefSeq" id="WP_183733777.1">
    <property type="nucleotide sequence ID" value="NZ_JACHID010000015.1"/>
</dbReference>
<sequence>MMRVTSNMLSANFLGGVNKSLNNMLESNKQIASNRTVLAPSSDPVRVSQALSFQNSIDLSSQYQRNISNTKTWLDLSDGSLQSISSILQKTKNDFALAGSSDSMSPDARKALANDVEAMRRELISLGNTKHLDRYIFGGHQTRSEPFQERKQEIEIIRNGSYVGTSGAVLYSKGVFSDLPELPGGDYEIHIDYDDNTNVATVSMRDSKGRVVSLDSNGSDNSGGGNMNNLTTVARYHVNPGDYIDTGRGVALEIPQGFRGGQRIQFSYSPGDSLAYLGDSGVSKSQVGINDQVDVNVPGSEIFSKTAKMIETTFTNTTGGVPIKNITKFGDIDHANVQRGDTIDINGLDHSGNRIGAARILSPKAAMLDLTNATKDERTFSMHYSNDRLDGVSKNITVPQHGYDNHNRLANAIQGAINESLAPANNHPVYFSGGMDASGETTGPLYSAGGTVTNRLFATGTIAYDQFKQISLKVDEDASIGDGPLTFQIHGFDEKTQYASTEGLNSAASTFLGKMTIDNPEVGFKYSIKDEGYVSGTDFGLNIGFLGYQSFSAGSTFDFAMDTEPAVAFTHTGGAGSNLEGLKLQYDNLRYNGQNIESIVLESVGVDLTYTINTADGNSHTETLNLGPDAYKYPVEIPGTGASIRLDQSVGDFSLSAGATATFEFDNSRTLSPNLDLTGYTGDGETMILRARSAVDSPPEYDPDDPSTHAPLSPGNYSAAGTINFGDGQGGFFDVLDNHGNVTETVYVSSDGRTSLSNGVQVSFDPEAKFQIGESMNFSILPQNAVGVRSDGSNLLFETRETGEQVNLNIYADPYSKLGLDHNVIGASGVNNSYSIDPDLPVEDMLRFIEDLYGNTVDAYITENGKLAFKDLHPGHSRLEVNLTTNNEGIRHMSHLANPNYHPIGGEFNDYYIMGEYTGRSDNRLNITLDSSSAAGTSVVGRDQGISLTIEDRYGNRLIEDYPLGSDEYHGEPIYIGNGLSIRIPIGTPVQPGGITTGEVSLRGNGNMAFGSSAVIQEGHGVDAFRSLQNLEDALNLDIGQPGIKAPSDWELGSGTVPGMMGDFTGNYNTEWTFDVANINGSSESVDEIKRGVEYTRTSDVSSADNTLMAYNPVTKRFHLSAMGSLKIEFFNPPKGGQGGSYETTEINLSGSPSGGIFGSLQEIEDYINRELKKDSVALRNGIQVNFNGSPQNNDVTFSVNGNGNTNIRGVHTTSTQYGNEGYDNGLFGRQLINEETPPEAVHHAFETNFNHFEHDQRTLRIPYGDEVINIVVEDLTKDSGAAKSQRLDFTRYENGDLRSAEKVNDAMQFSLQKALDEHFGGEGTSPITPQINGAGTNNDPYALQFVHDGSVMQGIDDSYQDLFGLRKPGVSAEMTVYDFKGNHVRRIEVNTANEEVYMRDGVSLAFSQGEIIERDKFKVAMGTGASSEVGNLERALDQTLDSLAKVGSTSHRLDLLDQRYENITVMQKEFVNKAMGATMEDMIEVATRLEREKTSYESALAVHGNASRLSLLNYI</sequence>
<gene>
    <name evidence="3" type="ORF">HNR37_002072</name>
</gene>
<dbReference type="SUPFAM" id="SSF64518">
    <property type="entry name" value="Phase 1 flagellin"/>
    <property type="match status" value="1"/>
</dbReference>
<name>A0A7W7Y625_9BACT</name>
<evidence type="ECO:0000256" key="1">
    <source>
        <dbReference type="SAM" id="MobiDB-lite"/>
    </source>
</evidence>
<dbReference type="GO" id="GO:0005198">
    <property type="term" value="F:structural molecule activity"/>
    <property type="evidence" value="ECO:0007669"/>
    <property type="project" value="InterPro"/>
</dbReference>
<comment type="caution">
    <text evidence="3">The sequence shown here is derived from an EMBL/GenBank/DDBJ whole genome shotgun (WGS) entry which is preliminary data.</text>
</comment>
<keyword evidence="3" id="KW-0966">Cell projection</keyword>
<dbReference type="InterPro" id="IPR001492">
    <property type="entry name" value="Flagellin"/>
</dbReference>
<dbReference type="PANTHER" id="PTHR42792:SF1">
    <property type="entry name" value="FLAGELLAR HOOK-ASSOCIATED PROTEIN 3"/>
    <property type="match status" value="1"/>
</dbReference>
<keyword evidence="3" id="KW-0282">Flagellum</keyword>
<dbReference type="InterPro" id="IPR013384">
    <property type="entry name" value="Flagell_FlgL"/>
</dbReference>
<protein>
    <submittedName>
        <fullName evidence="3">Flagellin-like hook-associated protein FlgL</fullName>
    </submittedName>
</protein>
<dbReference type="NCBIfam" id="TIGR02550">
    <property type="entry name" value="flagell_flgL"/>
    <property type="match status" value="1"/>
</dbReference>
<dbReference type="GO" id="GO:0009424">
    <property type="term" value="C:bacterial-type flagellum hook"/>
    <property type="evidence" value="ECO:0007669"/>
    <property type="project" value="InterPro"/>
</dbReference>
<dbReference type="Proteomes" id="UP000528322">
    <property type="component" value="Unassembled WGS sequence"/>
</dbReference>